<keyword evidence="3" id="KW-1185">Reference proteome</keyword>
<comment type="caution">
    <text evidence="2">The sequence shown here is derived from an EMBL/GenBank/DDBJ whole genome shotgun (WGS) entry which is preliminary data.</text>
</comment>
<feature type="compositionally biased region" description="Basic and acidic residues" evidence="1">
    <location>
        <begin position="31"/>
        <end position="70"/>
    </location>
</feature>
<reference evidence="2 3" key="1">
    <citation type="journal article" date="2023" name="G3 (Bethesda)">
        <title>A chromosome-length genome assembly and annotation of blackberry (Rubus argutus, cv. 'Hillquist').</title>
        <authorList>
            <person name="Bruna T."/>
            <person name="Aryal R."/>
            <person name="Dudchenko O."/>
            <person name="Sargent D.J."/>
            <person name="Mead D."/>
            <person name="Buti M."/>
            <person name="Cavallini A."/>
            <person name="Hytonen T."/>
            <person name="Andres J."/>
            <person name="Pham M."/>
            <person name="Weisz D."/>
            <person name="Mascagni F."/>
            <person name="Usai G."/>
            <person name="Natali L."/>
            <person name="Bassil N."/>
            <person name="Fernandez G.E."/>
            <person name="Lomsadze A."/>
            <person name="Armour M."/>
            <person name="Olukolu B."/>
            <person name="Poorten T."/>
            <person name="Britton C."/>
            <person name="Davik J."/>
            <person name="Ashrafi H."/>
            <person name="Aiden E.L."/>
            <person name="Borodovsky M."/>
            <person name="Worthington M."/>
        </authorList>
    </citation>
    <scope>NUCLEOTIDE SEQUENCE [LARGE SCALE GENOMIC DNA]</scope>
    <source>
        <strain evidence="2">PI 553951</strain>
    </source>
</reference>
<protein>
    <submittedName>
        <fullName evidence="2">Uncharacterized protein</fullName>
    </submittedName>
</protein>
<evidence type="ECO:0000313" key="3">
    <source>
        <dbReference type="Proteomes" id="UP001457282"/>
    </source>
</evidence>
<gene>
    <name evidence="2" type="ORF">M0R45_003058</name>
</gene>
<evidence type="ECO:0000313" key="2">
    <source>
        <dbReference type="EMBL" id="KAK9947432.1"/>
    </source>
</evidence>
<sequence>MALQGRRIFMGGGAHGVDHAVCVDHEEGRPVEVHGVREEVHGDPEEEEDHGHGEEEEDHGHVEEEARGAPDLEVVGGRGRGRAVVDGLAFYNISNDLDQFRLYVVINYQVNYIGGFLVA</sequence>
<dbReference type="AlphaFoldDB" id="A0AAW1YHF3"/>
<evidence type="ECO:0000256" key="1">
    <source>
        <dbReference type="SAM" id="MobiDB-lite"/>
    </source>
</evidence>
<dbReference type="Proteomes" id="UP001457282">
    <property type="component" value="Unassembled WGS sequence"/>
</dbReference>
<organism evidence="2 3">
    <name type="scientific">Rubus argutus</name>
    <name type="common">Southern blackberry</name>
    <dbReference type="NCBI Taxonomy" id="59490"/>
    <lineage>
        <taxon>Eukaryota</taxon>
        <taxon>Viridiplantae</taxon>
        <taxon>Streptophyta</taxon>
        <taxon>Embryophyta</taxon>
        <taxon>Tracheophyta</taxon>
        <taxon>Spermatophyta</taxon>
        <taxon>Magnoliopsida</taxon>
        <taxon>eudicotyledons</taxon>
        <taxon>Gunneridae</taxon>
        <taxon>Pentapetalae</taxon>
        <taxon>rosids</taxon>
        <taxon>fabids</taxon>
        <taxon>Rosales</taxon>
        <taxon>Rosaceae</taxon>
        <taxon>Rosoideae</taxon>
        <taxon>Rosoideae incertae sedis</taxon>
        <taxon>Rubus</taxon>
    </lineage>
</organism>
<feature type="region of interest" description="Disordered" evidence="1">
    <location>
        <begin position="31"/>
        <end position="74"/>
    </location>
</feature>
<name>A0AAW1YHF3_RUBAR</name>
<dbReference type="EMBL" id="JBEDUW010000001">
    <property type="protein sequence ID" value="KAK9947432.1"/>
    <property type="molecule type" value="Genomic_DNA"/>
</dbReference>
<accession>A0AAW1YHF3</accession>
<proteinExistence type="predicted"/>